<accession>A0ABU6WC66</accession>
<keyword evidence="2" id="KW-1185">Reference proteome</keyword>
<comment type="caution">
    <text evidence="1">The sequence shown here is derived from an EMBL/GenBank/DDBJ whole genome shotgun (WGS) entry which is preliminary data.</text>
</comment>
<protein>
    <submittedName>
        <fullName evidence="1">Pharynx and intestine in excess protein 1</fullName>
    </submittedName>
</protein>
<organism evidence="1 2">
    <name type="scientific">Stylosanthes scabra</name>
    <dbReference type="NCBI Taxonomy" id="79078"/>
    <lineage>
        <taxon>Eukaryota</taxon>
        <taxon>Viridiplantae</taxon>
        <taxon>Streptophyta</taxon>
        <taxon>Embryophyta</taxon>
        <taxon>Tracheophyta</taxon>
        <taxon>Spermatophyta</taxon>
        <taxon>Magnoliopsida</taxon>
        <taxon>eudicotyledons</taxon>
        <taxon>Gunneridae</taxon>
        <taxon>Pentapetalae</taxon>
        <taxon>rosids</taxon>
        <taxon>fabids</taxon>
        <taxon>Fabales</taxon>
        <taxon>Fabaceae</taxon>
        <taxon>Papilionoideae</taxon>
        <taxon>50 kb inversion clade</taxon>
        <taxon>dalbergioids sensu lato</taxon>
        <taxon>Dalbergieae</taxon>
        <taxon>Pterocarpus clade</taxon>
        <taxon>Stylosanthes</taxon>
    </lineage>
</organism>
<sequence length="95" mass="10947">MKKPQLSLSPGSLKNVPLSCCRYCYHWDHDFESERKWKLAQAKKVALRASKGMLDQATRCEKKMKLAHGTLEEGLAIHQGKIRRNCFKIIDVLFS</sequence>
<reference evidence="1 2" key="1">
    <citation type="journal article" date="2023" name="Plants (Basel)">
        <title>Bridging the Gap: Combining Genomics and Transcriptomics Approaches to Understand Stylosanthes scabra, an Orphan Legume from the Brazilian Caatinga.</title>
        <authorList>
            <person name="Ferreira-Neto J.R.C."/>
            <person name="da Silva M.D."/>
            <person name="Binneck E."/>
            <person name="de Melo N.F."/>
            <person name="da Silva R.H."/>
            <person name="de Melo A.L.T.M."/>
            <person name="Pandolfi V."/>
            <person name="Bustamante F.O."/>
            <person name="Brasileiro-Vidal A.C."/>
            <person name="Benko-Iseppon A.M."/>
        </authorList>
    </citation>
    <scope>NUCLEOTIDE SEQUENCE [LARGE SCALE GENOMIC DNA]</scope>
    <source>
        <tissue evidence="1">Leaves</tissue>
    </source>
</reference>
<evidence type="ECO:0000313" key="1">
    <source>
        <dbReference type="EMBL" id="MED6182757.1"/>
    </source>
</evidence>
<proteinExistence type="predicted"/>
<dbReference type="EMBL" id="JASCZI010181380">
    <property type="protein sequence ID" value="MED6182757.1"/>
    <property type="molecule type" value="Genomic_DNA"/>
</dbReference>
<evidence type="ECO:0000313" key="2">
    <source>
        <dbReference type="Proteomes" id="UP001341840"/>
    </source>
</evidence>
<dbReference type="Proteomes" id="UP001341840">
    <property type="component" value="Unassembled WGS sequence"/>
</dbReference>
<gene>
    <name evidence="1" type="primary">PIE1_3</name>
    <name evidence="1" type="ORF">PIB30_031759</name>
</gene>
<name>A0ABU6WC66_9FABA</name>